<proteinExistence type="predicted"/>
<keyword evidence="4" id="KW-1185">Reference proteome</keyword>
<gene>
    <name evidence="3" type="ORF">ElyMa_000275100</name>
</gene>
<evidence type="ECO:0000259" key="2">
    <source>
        <dbReference type="Pfam" id="PF00850"/>
    </source>
</evidence>
<dbReference type="GO" id="GO:0141221">
    <property type="term" value="F:histone deacetylase activity, hydrolytic mechanism"/>
    <property type="evidence" value="ECO:0007669"/>
    <property type="project" value="UniProtKB-EC"/>
</dbReference>
<evidence type="ECO:0000313" key="3">
    <source>
        <dbReference type="EMBL" id="GFR68308.1"/>
    </source>
</evidence>
<dbReference type="PANTHER" id="PTHR10625">
    <property type="entry name" value="HISTONE DEACETYLASE HDAC1-RELATED"/>
    <property type="match status" value="1"/>
</dbReference>
<organism evidence="3 4">
    <name type="scientific">Elysia marginata</name>
    <dbReference type="NCBI Taxonomy" id="1093978"/>
    <lineage>
        <taxon>Eukaryota</taxon>
        <taxon>Metazoa</taxon>
        <taxon>Spiralia</taxon>
        <taxon>Lophotrochozoa</taxon>
        <taxon>Mollusca</taxon>
        <taxon>Gastropoda</taxon>
        <taxon>Heterobranchia</taxon>
        <taxon>Euthyneura</taxon>
        <taxon>Panpulmonata</taxon>
        <taxon>Sacoglossa</taxon>
        <taxon>Placobranchoidea</taxon>
        <taxon>Plakobranchidae</taxon>
        <taxon>Elysia</taxon>
    </lineage>
</organism>
<evidence type="ECO:0000313" key="4">
    <source>
        <dbReference type="Proteomes" id="UP000762676"/>
    </source>
</evidence>
<dbReference type="Pfam" id="PF00850">
    <property type="entry name" value="Hist_deacetyl"/>
    <property type="match status" value="1"/>
</dbReference>
<dbReference type="AlphaFoldDB" id="A0AAV4F4K3"/>
<feature type="domain" description="Histone deacetylase" evidence="2">
    <location>
        <begin position="1"/>
        <end position="139"/>
    </location>
</feature>
<dbReference type="InterPro" id="IPR023801">
    <property type="entry name" value="His_deacetylse_dom"/>
</dbReference>
<feature type="compositionally biased region" description="Low complexity" evidence="1">
    <location>
        <begin position="488"/>
        <end position="500"/>
    </location>
</feature>
<evidence type="ECO:0000256" key="1">
    <source>
        <dbReference type="SAM" id="MobiDB-lite"/>
    </source>
</evidence>
<reference evidence="3 4" key="1">
    <citation type="journal article" date="2021" name="Elife">
        <title>Chloroplast acquisition without the gene transfer in kleptoplastic sea slugs, Plakobranchus ocellatus.</title>
        <authorList>
            <person name="Maeda T."/>
            <person name="Takahashi S."/>
            <person name="Yoshida T."/>
            <person name="Shimamura S."/>
            <person name="Takaki Y."/>
            <person name="Nagai Y."/>
            <person name="Toyoda A."/>
            <person name="Suzuki Y."/>
            <person name="Arimoto A."/>
            <person name="Ishii H."/>
            <person name="Satoh N."/>
            <person name="Nishiyama T."/>
            <person name="Hasebe M."/>
            <person name="Maruyama T."/>
            <person name="Minagawa J."/>
            <person name="Obokata J."/>
            <person name="Shigenobu S."/>
        </authorList>
    </citation>
    <scope>NUCLEOTIDE SEQUENCE [LARGE SCALE GENOMIC DNA]</scope>
</reference>
<dbReference type="EMBL" id="BMAT01000548">
    <property type="protein sequence ID" value="GFR68308.1"/>
    <property type="molecule type" value="Genomic_DNA"/>
</dbReference>
<name>A0AAV4F4K3_9GAST</name>
<dbReference type="GO" id="GO:0040029">
    <property type="term" value="P:epigenetic regulation of gene expression"/>
    <property type="evidence" value="ECO:0007669"/>
    <property type="project" value="TreeGrafter"/>
</dbReference>
<feature type="region of interest" description="Disordered" evidence="1">
    <location>
        <begin position="481"/>
        <end position="520"/>
    </location>
</feature>
<sequence>MFYDDPRFLYVSIHRYEHGREWPNLREGDYDFTGEGSGKGYNINVPLNEIGCDNSDYLAIMFNLLLPIFYQFDPELVLVSAGYDCAIGCPEGEMSVTPACFAHFVNLLKPLAKGKLAIILEGGYNMKSLAESAALSLRALLNDPTPAISPITAPKHSVTESVLNCIKVMHQHWPCLQYQDFVEPQKVKAESYPYQGVLHLPPVKGVEFYTSQNRPEIFPLLQDCANDVNLQTQAYLNNLIEQLVQTTSLIVPRERLGFVYENGISTAILHHLKTRETFSSCQQLQEPLRPSGTASDCIKVAMDSLTSNEVQCCLCCLHSDLQNLPLNGKPVNGNSYSEPSLVNLIKYQAKDTHPVNRILVIDLNPESPPNELNSIESSSLLYVSVRVQDQEAEDVVVSPRALDIPLTQGISAVDFLHLFLQVILPLAYEFCPELVVFKLNDLKLLTEYMSRACIGHLTQLLLGLAGGKMLLLTKEVGQADVFRPRPGPKSSEISSGASGSQDNGKKIAADTACGDTGEREEGEIGAVLELFEEWAEVVMGAPCKELPAGPPSSR</sequence>
<dbReference type="PANTHER" id="PTHR10625:SF38">
    <property type="entry name" value="HISTONE DEACETYLASE 6, ISOFORM G"/>
    <property type="match status" value="1"/>
</dbReference>
<dbReference type="InterPro" id="IPR023696">
    <property type="entry name" value="Ureohydrolase_dom_sf"/>
</dbReference>
<dbReference type="SUPFAM" id="SSF52768">
    <property type="entry name" value="Arginase/deacetylase"/>
    <property type="match status" value="2"/>
</dbReference>
<accession>A0AAV4F4K3</accession>
<comment type="caution">
    <text evidence="3">The sequence shown here is derived from an EMBL/GenBank/DDBJ whole genome shotgun (WGS) entry which is preliminary data.</text>
</comment>
<dbReference type="Proteomes" id="UP000762676">
    <property type="component" value="Unassembled WGS sequence"/>
</dbReference>
<dbReference type="GO" id="GO:0000118">
    <property type="term" value="C:histone deacetylase complex"/>
    <property type="evidence" value="ECO:0007669"/>
    <property type="project" value="TreeGrafter"/>
</dbReference>
<dbReference type="InterPro" id="IPR037138">
    <property type="entry name" value="His_deacetylse_dom_sf"/>
</dbReference>
<dbReference type="Gene3D" id="3.40.800.20">
    <property type="entry name" value="Histone deacetylase domain"/>
    <property type="match status" value="2"/>
</dbReference>
<protein>
    <submittedName>
        <fullName evidence="3">Histone deacetylase</fullName>
    </submittedName>
</protein>